<dbReference type="Proteomes" id="UP001362999">
    <property type="component" value="Unassembled WGS sequence"/>
</dbReference>
<dbReference type="GO" id="GO:0005524">
    <property type="term" value="F:ATP binding"/>
    <property type="evidence" value="ECO:0007669"/>
    <property type="project" value="InterPro"/>
</dbReference>
<gene>
    <name evidence="2" type="ORF">R3P38DRAFT_2438729</name>
</gene>
<dbReference type="InterPro" id="IPR011009">
    <property type="entry name" value="Kinase-like_dom_sf"/>
</dbReference>
<reference evidence="2 3" key="1">
    <citation type="journal article" date="2024" name="J Genomics">
        <title>Draft genome sequencing and assembly of Favolaschia claudopus CIRM-BRFM 2984 isolated from oak limbs.</title>
        <authorList>
            <person name="Navarro D."/>
            <person name="Drula E."/>
            <person name="Chaduli D."/>
            <person name="Cazenave R."/>
            <person name="Ahrendt S."/>
            <person name="Wang J."/>
            <person name="Lipzen A."/>
            <person name="Daum C."/>
            <person name="Barry K."/>
            <person name="Grigoriev I.V."/>
            <person name="Favel A."/>
            <person name="Rosso M.N."/>
            <person name="Martin F."/>
        </authorList>
    </citation>
    <scope>NUCLEOTIDE SEQUENCE [LARGE SCALE GENOMIC DNA]</scope>
    <source>
        <strain evidence="2 3">CIRM-BRFM 2984</strain>
    </source>
</reference>
<protein>
    <submittedName>
        <fullName evidence="2">Kinase-like domain-containing protein</fullName>
    </submittedName>
</protein>
<organism evidence="2 3">
    <name type="scientific">Favolaschia claudopus</name>
    <dbReference type="NCBI Taxonomy" id="2862362"/>
    <lineage>
        <taxon>Eukaryota</taxon>
        <taxon>Fungi</taxon>
        <taxon>Dikarya</taxon>
        <taxon>Basidiomycota</taxon>
        <taxon>Agaricomycotina</taxon>
        <taxon>Agaricomycetes</taxon>
        <taxon>Agaricomycetidae</taxon>
        <taxon>Agaricales</taxon>
        <taxon>Marasmiineae</taxon>
        <taxon>Mycenaceae</taxon>
        <taxon>Favolaschia</taxon>
    </lineage>
</organism>
<accession>A0AAV9ZE03</accession>
<proteinExistence type="predicted"/>
<keyword evidence="3" id="KW-1185">Reference proteome</keyword>
<dbReference type="PROSITE" id="PS00109">
    <property type="entry name" value="PROTEIN_KINASE_TYR"/>
    <property type="match status" value="1"/>
</dbReference>
<name>A0AAV9ZE03_9AGAR</name>
<evidence type="ECO:0000259" key="1">
    <source>
        <dbReference type="PROSITE" id="PS50011"/>
    </source>
</evidence>
<dbReference type="AlphaFoldDB" id="A0AAV9ZE03"/>
<evidence type="ECO:0000313" key="2">
    <source>
        <dbReference type="EMBL" id="KAK6980550.1"/>
    </source>
</evidence>
<dbReference type="GO" id="GO:0004672">
    <property type="term" value="F:protein kinase activity"/>
    <property type="evidence" value="ECO:0007669"/>
    <property type="project" value="InterPro"/>
</dbReference>
<dbReference type="SUPFAM" id="SSF56112">
    <property type="entry name" value="Protein kinase-like (PK-like)"/>
    <property type="match status" value="1"/>
</dbReference>
<comment type="caution">
    <text evidence="2">The sequence shown here is derived from an EMBL/GenBank/DDBJ whole genome shotgun (WGS) entry which is preliminary data.</text>
</comment>
<dbReference type="PROSITE" id="PS50011">
    <property type="entry name" value="PROTEIN_KINASE_DOM"/>
    <property type="match status" value="1"/>
</dbReference>
<sequence>PVMFSTVLGSGASGEAWLSTNRKYVIKICMNEDNAKREARFLLDCRKLGLAVATFHGLYSDGWRTGIVTSYAGSSIGRLPDAPLHQRQQLLTALSNLHQHNIHHHDIRSANVMVDDHGAVKLIDFDQAK</sequence>
<evidence type="ECO:0000313" key="3">
    <source>
        <dbReference type="Proteomes" id="UP001362999"/>
    </source>
</evidence>
<feature type="non-terminal residue" evidence="2">
    <location>
        <position position="129"/>
    </location>
</feature>
<dbReference type="EMBL" id="JAWWNJ010000158">
    <property type="protein sequence ID" value="KAK6980550.1"/>
    <property type="molecule type" value="Genomic_DNA"/>
</dbReference>
<keyword evidence="2" id="KW-0418">Kinase</keyword>
<keyword evidence="2" id="KW-0808">Transferase</keyword>
<feature type="non-terminal residue" evidence="2">
    <location>
        <position position="1"/>
    </location>
</feature>
<dbReference type="Pfam" id="PF00069">
    <property type="entry name" value="Pkinase"/>
    <property type="match status" value="1"/>
</dbReference>
<dbReference type="InterPro" id="IPR008266">
    <property type="entry name" value="Tyr_kinase_AS"/>
</dbReference>
<dbReference type="Gene3D" id="1.10.510.10">
    <property type="entry name" value="Transferase(Phosphotransferase) domain 1"/>
    <property type="match status" value="1"/>
</dbReference>
<dbReference type="InterPro" id="IPR000719">
    <property type="entry name" value="Prot_kinase_dom"/>
</dbReference>
<feature type="domain" description="Protein kinase" evidence="1">
    <location>
        <begin position="2"/>
        <end position="129"/>
    </location>
</feature>